<reference evidence="1" key="1">
    <citation type="submission" date="2021-03" db="EMBL/GenBank/DDBJ databases">
        <authorList>
            <consortium name="Genoscope - CEA"/>
            <person name="William W."/>
        </authorList>
    </citation>
    <scope>NUCLEOTIDE SEQUENCE</scope>
    <source>
        <strain evidence="1">Doubled-haploid Pahang</strain>
    </source>
</reference>
<protein>
    <submittedName>
        <fullName evidence="1">(wild Malaysian banana) hypothetical protein</fullName>
    </submittedName>
</protein>
<proteinExistence type="predicted"/>
<dbReference type="EnsemblPlants" id="Ma10_t00240.1">
    <property type="protein sequence ID" value="Ma10_p00240.1"/>
    <property type="gene ID" value="Ma10_g00240"/>
</dbReference>
<reference evidence="2" key="2">
    <citation type="submission" date="2021-05" db="UniProtKB">
        <authorList>
            <consortium name="EnsemblPlants"/>
        </authorList>
    </citation>
    <scope>IDENTIFICATION</scope>
    <source>
        <strain evidence="2">subsp. malaccensis</strain>
    </source>
</reference>
<dbReference type="FunCoup" id="A0A804KQZ6">
    <property type="interactions" value="201"/>
</dbReference>
<dbReference type="OrthoDB" id="1688035at2759"/>
<evidence type="ECO:0000313" key="3">
    <source>
        <dbReference type="Proteomes" id="UP000012960"/>
    </source>
</evidence>
<keyword evidence="3" id="KW-1185">Reference proteome</keyword>
<dbReference type="Proteomes" id="UP000012960">
    <property type="component" value="Unplaced"/>
</dbReference>
<dbReference type="AlphaFoldDB" id="A0A804KQZ6"/>
<accession>A0A804KQZ6</accession>
<name>A0A804KQZ6_MUSAM</name>
<dbReference type="PANTHER" id="PTHR33168">
    <property type="entry name" value="STRESS INDUCED PROTEIN-RELATED"/>
    <property type="match status" value="1"/>
</dbReference>
<sequence length="143" mass="16248">MRSHLHATHKHSAEAPEDCTMDCCPELRKQRSCACPPLHIGNWCNGRRGTAGFARAMADDCDEEFDSLNCRPTQSRWRGLWRRIVKEKRRMLSSANPTHLPYDPYTYAQNFDEGSASVEPDNLSRSFSARFAVPSTTTMQRVG</sequence>
<gene>
    <name evidence="1" type="ORF">GSMUA_103230.1</name>
</gene>
<dbReference type="InParanoid" id="A0A804KQZ6"/>
<dbReference type="Gramene" id="Ma10_t00240.1">
    <property type="protein sequence ID" value="Ma10_p00240.1"/>
    <property type="gene ID" value="Ma10_g00240"/>
</dbReference>
<evidence type="ECO:0000313" key="2">
    <source>
        <dbReference type="EnsemblPlants" id="Ma10_p00240.1"/>
    </source>
</evidence>
<evidence type="ECO:0000313" key="1">
    <source>
        <dbReference type="EMBL" id="CAG1852078.1"/>
    </source>
</evidence>
<dbReference type="OMA" id="HLHATHK"/>
<organism evidence="2 3">
    <name type="scientific">Musa acuminata subsp. malaccensis</name>
    <name type="common">Wild banana</name>
    <name type="synonym">Musa malaccensis</name>
    <dbReference type="NCBI Taxonomy" id="214687"/>
    <lineage>
        <taxon>Eukaryota</taxon>
        <taxon>Viridiplantae</taxon>
        <taxon>Streptophyta</taxon>
        <taxon>Embryophyta</taxon>
        <taxon>Tracheophyta</taxon>
        <taxon>Spermatophyta</taxon>
        <taxon>Magnoliopsida</taxon>
        <taxon>Liliopsida</taxon>
        <taxon>Zingiberales</taxon>
        <taxon>Musaceae</taxon>
        <taxon>Musa</taxon>
    </lineage>
</organism>
<dbReference type="EMBL" id="HG996476">
    <property type="protein sequence ID" value="CAG1852078.1"/>
    <property type="molecule type" value="Genomic_DNA"/>
</dbReference>